<dbReference type="Pfam" id="PF00440">
    <property type="entry name" value="TetR_N"/>
    <property type="match status" value="1"/>
</dbReference>
<accession>A0A8T4IVE2</accession>
<dbReference type="Proteomes" id="UP000675554">
    <property type="component" value="Unassembled WGS sequence"/>
</dbReference>
<feature type="region of interest" description="Disordered" evidence="5">
    <location>
        <begin position="191"/>
        <end position="217"/>
    </location>
</feature>
<name>A0A8T4IVE2_9ACTN</name>
<dbReference type="Gene3D" id="1.10.357.10">
    <property type="entry name" value="Tetracycline Repressor, domain 2"/>
    <property type="match status" value="1"/>
</dbReference>
<dbReference type="SUPFAM" id="SSF46689">
    <property type="entry name" value="Homeodomain-like"/>
    <property type="match status" value="1"/>
</dbReference>
<dbReference type="InterPro" id="IPR023772">
    <property type="entry name" value="DNA-bd_HTH_TetR-type_CS"/>
</dbReference>
<keyword evidence="3" id="KW-0804">Transcription</keyword>
<dbReference type="GO" id="GO:0003700">
    <property type="term" value="F:DNA-binding transcription factor activity"/>
    <property type="evidence" value="ECO:0007669"/>
    <property type="project" value="TreeGrafter"/>
</dbReference>
<reference evidence="7" key="1">
    <citation type="submission" date="2021-04" db="EMBL/GenBank/DDBJ databases">
        <title>Sequencing of actinobacteria type strains.</title>
        <authorList>
            <person name="Nguyen G.-S."/>
            <person name="Wentzel A."/>
        </authorList>
    </citation>
    <scope>NUCLEOTIDE SEQUENCE</scope>
    <source>
        <strain evidence="7">DSM 42095</strain>
    </source>
</reference>
<dbReference type="PROSITE" id="PS50977">
    <property type="entry name" value="HTH_TETR_2"/>
    <property type="match status" value="1"/>
</dbReference>
<comment type="caution">
    <text evidence="7">The sequence shown here is derived from an EMBL/GenBank/DDBJ whole genome shotgun (WGS) entry which is preliminary data.</text>
</comment>
<evidence type="ECO:0000256" key="5">
    <source>
        <dbReference type="SAM" id="MobiDB-lite"/>
    </source>
</evidence>
<evidence type="ECO:0000259" key="6">
    <source>
        <dbReference type="PROSITE" id="PS50977"/>
    </source>
</evidence>
<feature type="compositionally biased region" description="Pro residues" evidence="5">
    <location>
        <begin position="204"/>
        <end position="217"/>
    </location>
</feature>
<dbReference type="PRINTS" id="PR00455">
    <property type="entry name" value="HTHTETR"/>
</dbReference>
<evidence type="ECO:0000256" key="2">
    <source>
        <dbReference type="ARBA" id="ARBA00023125"/>
    </source>
</evidence>
<feature type="domain" description="HTH tetR-type" evidence="6">
    <location>
        <begin position="7"/>
        <end position="67"/>
    </location>
</feature>
<evidence type="ECO:0000256" key="3">
    <source>
        <dbReference type="ARBA" id="ARBA00023163"/>
    </source>
</evidence>
<feature type="DNA-binding region" description="H-T-H motif" evidence="4">
    <location>
        <begin position="30"/>
        <end position="49"/>
    </location>
</feature>
<evidence type="ECO:0000256" key="1">
    <source>
        <dbReference type="ARBA" id="ARBA00023015"/>
    </source>
</evidence>
<dbReference type="InterPro" id="IPR036271">
    <property type="entry name" value="Tet_transcr_reg_TetR-rel_C_sf"/>
</dbReference>
<dbReference type="InterPro" id="IPR050109">
    <property type="entry name" value="HTH-type_TetR-like_transc_reg"/>
</dbReference>
<keyword evidence="8" id="KW-1185">Reference proteome</keyword>
<dbReference type="SUPFAM" id="SSF48498">
    <property type="entry name" value="Tetracyclin repressor-like, C-terminal domain"/>
    <property type="match status" value="1"/>
</dbReference>
<dbReference type="PANTHER" id="PTHR30055:SF234">
    <property type="entry name" value="HTH-TYPE TRANSCRIPTIONAL REGULATOR BETI"/>
    <property type="match status" value="1"/>
</dbReference>
<keyword evidence="1" id="KW-0805">Transcription regulation</keyword>
<dbReference type="PANTHER" id="PTHR30055">
    <property type="entry name" value="HTH-TYPE TRANSCRIPTIONAL REGULATOR RUTR"/>
    <property type="match status" value="1"/>
</dbReference>
<dbReference type="GO" id="GO:0000976">
    <property type="term" value="F:transcription cis-regulatory region binding"/>
    <property type="evidence" value="ECO:0007669"/>
    <property type="project" value="TreeGrafter"/>
</dbReference>
<protein>
    <submittedName>
        <fullName evidence="7">TetR/AcrR family transcriptional regulator</fullName>
    </submittedName>
</protein>
<organism evidence="7 8">
    <name type="scientific">Streptomyces daliensis</name>
    <dbReference type="NCBI Taxonomy" id="299421"/>
    <lineage>
        <taxon>Bacteria</taxon>
        <taxon>Bacillati</taxon>
        <taxon>Actinomycetota</taxon>
        <taxon>Actinomycetes</taxon>
        <taxon>Kitasatosporales</taxon>
        <taxon>Streptomycetaceae</taxon>
        <taxon>Streptomyces</taxon>
    </lineage>
</organism>
<evidence type="ECO:0000313" key="7">
    <source>
        <dbReference type="EMBL" id="MBR7675665.1"/>
    </source>
</evidence>
<sequence length="217" mass="23870">MRQERAERTKSALVLAAASLFDGVGYECTTLFQVSSLAAVSKGALSFHFANKADLADAVQSLAVKRASTRIRELRSRDLPALQNLIDLTHLIAHQRSQDEVIRACEKLDRELHAEREPRLSALWRAELHDIAREAERESGLASGLGVHAVASMAYAVSTRHLSADVDVHEEQTGLWQLVIPQITAVNSPWPLWPQGTEDFSPSVPSPRTPQPEAQPA</sequence>
<proteinExistence type="predicted"/>
<evidence type="ECO:0000256" key="4">
    <source>
        <dbReference type="PROSITE-ProRule" id="PRU00335"/>
    </source>
</evidence>
<dbReference type="InterPro" id="IPR001647">
    <property type="entry name" value="HTH_TetR"/>
</dbReference>
<keyword evidence="2 4" id="KW-0238">DNA-binding</keyword>
<dbReference type="AlphaFoldDB" id="A0A8T4IVE2"/>
<gene>
    <name evidence="7" type="ORF">KDA82_22120</name>
</gene>
<dbReference type="InterPro" id="IPR009057">
    <property type="entry name" value="Homeodomain-like_sf"/>
</dbReference>
<dbReference type="PROSITE" id="PS01081">
    <property type="entry name" value="HTH_TETR_1"/>
    <property type="match status" value="1"/>
</dbReference>
<evidence type="ECO:0000313" key="8">
    <source>
        <dbReference type="Proteomes" id="UP000675554"/>
    </source>
</evidence>
<dbReference type="EMBL" id="JAGSMN010000509">
    <property type="protein sequence ID" value="MBR7675665.1"/>
    <property type="molecule type" value="Genomic_DNA"/>
</dbReference>